<evidence type="ECO:0000313" key="9">
    <source>
        <dbReference type="Proteomes" id="UP000185770"/>
    </source>
</evidence>
<dbReference type="GO" id="GO:0016998">
    <property type="term" value="P:cell wall macromolecule catabolic process"/>
    <property type="evidence" value="ECO:0007669"/>
    <property type="project" value="InterPro"/>
</dbReference>
<dbReference type="CDD" id="cd00737">
    <property type="entry name" value="lyz_endolysin_autolysin"/>
    <property type="match status" value="1"/>
</dbReference>
<dbReference type="GO" id="GO:0042742">
    <property type="term" value="P:defense response to bacterium"/>
    <property type="evidence" value="ECO:0007669"/>
    <property type="project" value="UniProtKB-KW"/>
</dbReference>
<dbReference type="GO" id="GO:0009253">
    <property type="term" value="P:peptidoglycan catabolic process"/>
    <property type="evidence" value="ECO:0007669"/>
    <property type="project" value="InterPro"/>
</dbReference>
<dbReference type="Gene3D" id="1.10.530.40">
    <property type="match status" value="1"/>
</dbReference>
<dbReference type="InterPro" id="IPR023346">
    <property type="entry name" value="Lysozyme-like_dom_sf"/>
</dbReference>
<keyword evidence="3 7" id="KW-0081">Bacteriolytic enzyme</keyword>
<dbReference type="RefSeq" id="WP_073534090.1">
    <property type="nucleotide sequence ID" value="NZ_MJAO01000025.1"/>
</dbReference>
<dbReference type="InterPro" id="IPR051018">
    <property type="entry name" value="Bacteriophage_GH24"/>
</dbReference>
<evidence type="ECO:0000313" key="8">
    <source>
        <dbReference type="EMBL" id="OKB64934.1"/>
    </source>
</evidence>
<dbReference type="InterPro" id="IPR002196">
    <property type="entry name" value="Glyco_hydro_24"/>
</dbReference>
<keyword evidence="4 7" id="KW-0378">Hydrolase</keyword>
<dbReference type="EC" id="3.2.1.17" evidence="7"/>
<dbReference type="InterPro" id="IPR033907">
    <property type="entry name" value="Endolysin_autolysin"/>
</dbReference>
<evidence type="ECO:0000256" key="6">
    <source>
        <dbReference type="ARBA" id="ARBA00023295"/>
    </source>
</evidence>
<dbReference type="PANTHER" id="PTHR38107">
    <property type="match status" value="1"/>
</dbReference>
<gene>
    <name evidence="8" type="ORF">BHU62_20095</name>
</gene>
<evidence type="ECO:0000256" key="5">
    <source>
        <dbReference type="ARBA" id="ARBA00023200"/>
    </source>
</evidence>
<dbReference type="Pfam" id="PF00959">
    <property type="entry name" value="Phage_lysozyme"/>
    <property type="match status" value="1"/>
</dbReference>
<dbReference type="EMBL" id="MJAO01000025">
    <property type="protein sequence ID" value="OKB64934.1"/>
    <property type="molecule type" value="Genomic_DNA"/>
</dbReference>
<comment type="catalytic activity">
    <reaction evidence="1 7">
        <text>Hydrolysis of (1-&gt;4)-beta-linkages between N-acetylmuramic acid and N-acetyl-D-glucosamine residues in a peptidoglycan and between N-acetyl-D-glucosamine residues in chitodextrins.</text>
        <dbReference type="EC" id="3.2.1.17"/>
    </reaction>
</comment>
<dbReference type="HAMAP" id="MF_04110">
    <property type="entry name" value="ENDOLYSIN_T4"/>
    <property type="match status" value="1"/>
</dbReference>
<dbReference type="InterPro" id="IPR023347">
    <property type="entry name" value="Lysozyme_dom_sf"/>
</dbReference>
<organism evidence="8 9">
    <name type="scientific">Serratia marcescens</name>
    <dbReference type="NCBI Taxonomy" id="615"/>
    <lineage>
        <taxon>Bacteria</taxon>
        <taxon>Pseudomonadati</taxon>
        <taxon>Pseudomonadota</taxon>
        <taxon>Gammaproteobacteria</taxon>
        <taxon>Enterobacterales</taxon>
        <taxon>Yersiniaceae</taxon>
        <taxon>Serratia</taxon>
    </lineage>
</organism>
<dbReference type="GO" id="GO:0003796">
    <property type="term" value="F:lysozyme activity"/>
    <property type="evidence" value="ECO:0007669"/>
    <property type="project" value="UniProtKB-EC"/>
</dbReference>
<keyword evidence="2 7" id="KW-0929">Antimicrobial</keyword>
<reference evidence="8 9" key="1">
    <citation type="submission" date="2016-09" db="EMBL/GenBank/DDBJ databases">
        <title>Serratia marcescens MSU-97 and epiphytic antimycotic-producing bacteria.</title>
        <authorList>
            <person name="Matilla M.A."/>
        </authorList>
    </citation>
    <scope>NUCLEOTIDE SEQUENCE [LARGE SCALE GENOMIC DNA]</scope>
    <source>
        <strain evidence="8 9">MSU-97</strain>
    </source>
</reference>
<dbReference type="PANTHER" id="PTHR38107:SF3">
    <property type="entry name" value="LYSOZYME RRRD-RELATED"/>
    <property type="match status" value="1"/>
</dbReference>
<comment type="similarity">
    <text evidence="7">Belongs to the glycosyl hydrolase 24 family.</text>
</comment>
<keyword evidence="6 7" id="KW-0326">Glycosidase</keyword>
<evidence type="ECO:0000256" key="4">
    <source>
        <dbReference type="ARBA" id="ARBA00022801"/>
    </source>
</evidence>
<proteinExistence type="inferred from homology"/>
<evidence type="ECO:0000256" key="2">
    <source>
        <dbReference type="ARBA" id="ARBA00022529"/>
    </source>
</evidence>
<dbReference type="Proteomes" id="UP000185770">
    <property type="component" value="Unassembled WGS sequence"/>
</dbReference>
<sequence length="161" mass="17921">MRQILSARGLSLIKSYEGLRLSSYRDSGGIWTIGYGHTGEVRAGQTISELTALTLLQADVMECEALLYKIVEVPLNQGQFDALVSFLFNVGPGRAGVKSGLRYLKSGSPSTLLRLLNAGRYQEAAEQFPLWAYAGGQRLPGLLRRRREEQRLFLSEMRRVA</sequence>
<dbReference type="InterPro" id="IPR034690">
    <property type="entry name" value="Endolysin_T4_type"/>
</dbReference>
<accession>A0A1Q4NVQ2</accession>
<comment type="caution">
    <text evidence="8">The sequence shown here is derived from an EMBL/GenBank/DDBJ whole genome shotgun (WGS) entry which is preliminary data.</text>
</comment>
<dbReference type="OrthoDB" id="8141296at2"/>
<dbReference type="GO" id="GO:0031640">
    <property type="term" value="P:killing of cells of another organism"/>
    <property type="evidence" value="ECO:0007669"/>
    <property type="project" value="UniProtKB-KW"/>
</dbReference>
<evidence type="ECO:0000256" key="3">
    <source>
        <dbReference type="ARBA" id="ARBA00022638"/>
    </source>
</evidence>
<evidence type="ECO:0000256" key="7">
    <source>
        <dbReference type="RuleBase" id="RU003788"/>
    </source>
</evidence>
<dbReference type="SUPFAM" id="SSF53955">
    <property type="entry name" value="Lysozyme-like"/>
    <property type="match status" value="1"/>
</dbReference>
<dbReference type="AlphaFoldDB" id="A0A1Q4NVQ2"/>
<keyword evidence="5" id="KW-1035">Host cytoplasm</keyword>
<evidence type="ECO:0000256" key="1">
    <source>
        <dbReference type="ARBA" id="ARBA00000632"/>
    </source>
</evidence>
<name>A0A1Q4NVQ2_SERMA</name>
<protein>
    <recommendedName>
        <fullName evidence="7">Lysozyme</fullName>
        <ecNumber evidence="7">3.2.1.17</ecNumber>
    </recommendedName>
</protein>